<proteinExistence type="predicted"/>
<feature type="region of interest" description="Disordered" evidence="1">
    <location>
        <begin position="32"/>
        <end position="114"/>
    </location>
</feature>
<keyword evidence="2" id="KW-0812">Transmembrane</keyword>
<comment type="caution">
    <text evidence="3">The sequence shown here is derived from an EMBL/GenBank/DDBJ whole genome shotgun (WGS) entry which is preliminary data.</text>
</comment>
<dbReference type="EMBL" id="BMPI01000057">
    <property type="protein sequence ID" value="GGM68527.1"/>
    <property type="molecule type" value="Genomic_DNA"/>
</dbReference>
<evidence type="ECO:0000313" key="3">
    <source>
        <dbReference type="EMBL" id="GGM68527.1"/>
    </source>
</evidence>
<dbReference type="AlphaFoldDB" id="A0A917X447"/>
<evidence type="ECO:0000256" key="2">
    <source>
        <dbReference type="SAM" id="Phobius"/>
    </source>
</evidence>
<dbReference type="Proteomes" id="UP000642070">
    <property type="component" value="Unassembled WGS sequence"/>
</dbReference>
<evidence type="ECO:0000313" key="4">
    <source>
        <dbReference type="Proteomes" id="UP000642070"/>
    </source>
</evidence>
<protein>
    <submittedName>
        <fullName evidence="3">Uncharacterized protein</fullName>
    </submittedName>
</protein>
<sequence>MSSTAALVAIVLLLLILVGAAAVALGRFRRPRRRRGRQFRSVSTRGENTMREDSSIDPAAASAAPPPFQAPPPMDADNAGAQAYAAQGGGARGMDGPDAQQATHRPRAADDARSQYAVPVVPQAGIWDTTQAQDLRRRWHEVESGFVADPPGSVTEARQLLDEAMKALADNVYSREEQLERGGAQASDSIAGMRDTVLQYHQMFDRLLSV</sequence>
<dbReference type="RefSeq" id="WP_190255538.1">
    <property type="nucleotide sequence ID" value="NZ_BMPI01000057.1"/>
</dbReference>
<feature type="transmembrane region" description="Helical" evidence="2">
    <location>
        <begin position="6"/>
        <end position="28"/>
    </location>
</feature>
<keyword evidence="4" id="KW-1185">Reference proteome</keyword>
<accession>A0A917X447</accession>
<name>A0A917X447_9ACTN</name>
<keyword evidence="2" id="KW-1133">Transmembrane helix</keyword>
<feature type="compositionally biased region" description="Pro residues" evidence="1">
    <location>
        <begin position="64"/>
        <end position="74"/>
    </location>
</feature>
<reference evidence="3" key="1">
    <citation type="journal article" date="2014" name="Int. J. Syst. Evol. Microbiol.">
        <title>Complete genome sequence of Corynebacterium casei LMG S-19264T (=DSM 44701T), isolated from a smear-ripened cheese.</title>
        <authorList>
            <consortium name="US DOE Joint Genome Institute (JGI-PGF)"/>
            <person name="Walter F."/>
            <person name="Albersmeier A."/>
            <person name="Kalinowski J."/>
            <person name="Ruckert C."/>
        </authorList>
    </citation>
    <scope>NUCLEOTIDE SEQUENCE</scope>
    <source>
        <strain evidence="3">JCM 19831</strain>
    </source>
</reference>
<gene>
    <name evidence="3" type="ORF">GCM10007977_082860</name>
</gene>
<keyword evidence="2" id="KW-0472">Membrane</keyword>
<organism evidence="3 4">
    <name type="scientific">Dactylosporangium sucinum</name>
    <dbReference type="NCBI Taxonomy" id="1424081"/>
    <lineage>
        <taxon>Bacteria</taxon>
        <taxon>Bacillati</taxon>
        <taxon>Actinomycetota</taxon>
        <taxon>Actinomycetes</taxon>
        <taxon>Micromonosporales</taxon>
        <taxon>Micromonosporaceae</taxon>
        <taxon>Dactylosporangium</taxon>
    </lineage>
</organism>
<reference evidence="3" key="2">
    <citation type="submission" date="2020-09" db="EMBL/GenBank/DDBJ databases">
        <authorList>
            <person name="Sun Q."/>
            <person name="Ohkuma M."/>
        </authorList>
    </citation>
    <scope>NUCLEOTIDE SEQUENCE</scope>
    <source>
        <strain evidence="3">JCM 19831</strain>
    </source>
</reference>
<evidence type="ECO:0000256" key="1">
    <source>
        <dbReference type="SAM" id="MobiDB-lite"/>
    </source>
</evidence>
<feature type="compositionally biased region" description="Low complexity" evidence="1">
    <location>
        <begin position="75"/>
        <end position="86"/>
    </location>
</feature>